<dbReference type="EMBL" id="BGPR01001119">
    <property type="protein sequence ID" value="GBM45990.1"/>
    <property type="molecule type" value="Genomic_DNA"/>
</dbReference>
<proteinExistence type="predicted"/>
<organism evidence="1 2">
    <name type="scientific">Araneus ventricosus</name>
    <name type="common">Orbweaver spider</name>
    <name type="synonym">Epeira ventricosa</name>
    <dbReference type="NCBI Taxonomy" id="182803"/>
    <lineage>
        <taxon>Eukaryota</taxon>
        <taxon>Metazoa</taxon>
        <taxon>Ecdysozoa</taxon>
        <taxon>Arthropoda</taxon>
        <taxon>Chelicerata</taxon>
        <taxon>Arachnida</taxon>
        <taxon>Araneae</taxon>
        <taxon>Araneomorphae</taxon>
        <taxon>Entelegynae</taxon>
        <taxon>Araneoidea</taxon>
        <taxon>Araneidae</taxon>
        <taxon>Araneus</taxon>
    </lineage>
</organism>
<accession>A0A4Y2FWX4</accession>
<sequence>PLDMSSMAALSITTFHFREKTKTLLQCKFSMEKNHETVPQPQPLDRFHKFPMVVYDL</sequence>
<feature type="non-terminal residue" evidence="1">
    <location>
        <position position="1"/>
    </location>
</feature>
<dbReference type="AlphaFoldDB" id="A0A4Y2FWX4"/>
<keyword evidence="2" id="KW-1185">Reference proteome</keyword>
<protein>
    <submittedName>
        <fullName evidence="1">Uncharacterized protein</fullName>
    </submittedName>
</protein>
<reference evidence="1 2" key="1">
    <citation type="journal article" date="2019" name="Sci. Rep.">
        <title>Orb-weaving spider Araneus ventricosus genome elucidates the spidroin gene catalogue.</title>
        <authorList>
            <person name="Kono N."/>
            <person name="Nakamura H."/>
            <person name="Ohtoshi R."/>
            <person name="Moran D.A.P."/>
            <person name="Shinohara A."/>
            <person name="Yoshida Y."/>
            <person name="Fujiwara M."/>
            <person name="Mori M."/>
            <person name="Tomita M."/>
            <person name="Arakawa K."/>
        </authorList>
    </citation>
    <scope>NUCLEOTIDE SEQUENCE [LARGE SCALE GENOMIC DNA]</scope>
</reference>
<evidence type="ECO:0000313" key="1">
    <source>
        <dbReference type="EMBL" id="GBM45990.1"/>
    </source>
</evidence>
<gene>
    <name evidence="1" type="ORF">AVEN_82157-2_1</name>
</gene>
<comment type="caution">
    <text evidence="1">The sequence shown here is derived from an EMBL/GenBank/DDBJ whole genome shotgun (WGS) entry which is preliminary data.</text>
</comment>
<dbReference type="Proteomes" id="UP000499080">
    <property type="component" value="Unassembled WGS sequence"/>
</dbReference>
<name>A0A4Y2FWX4_ARAVE</name>
<evidence type="ECO:0000313" key="2">
    <source>
        <dbReference type="Proteomes" id="UP000499080"/>
    </source>
</evidence>